<dbReference type="GO" id="GO:0000978">
    <property type="term" value="F:RNA polymerase II cis-regulatory region sequence-specific DNA binding"/>
    <property type="evidence" value="ECO:0007669"/>
    <property type="project" value="TreeGrafter"/>
</dbReference>
<sequence>MNDSFNNSQSGQQLYFNNSTSASGTTTTGAGTATGATASVPDPQSNNNPNLHNNNSNNHANSVMNNTRASTSSSGNHHVDTGDHTNGHMSVSNNQLRNSTSRHPSNESINPGNEAMDMNPPSNPLTGQPTSSDFYQLIGQLQQQNNINNQLVMKINYLSDSVDEVKRSLSEIQQSVFTLQNSGQASPLTGVPAGNLTNQFKAFEVFTKHLTKLNKEIEAINGQTLGAQSVQQQPSSLLSRQHHSQQHQSHQTHSHPHSSQPHLSSELQSQNHMSVANNTISQDSHGSLHQNQAHTTNNQAFDDETDLGRKNLVSRSPGVNSNSTSPYVFELGPFPTARNNLNGNINYDKSPISSAQTSHQLKRSQQSKSSMMSSTQPQQQLQTLPQQQLHMSQHGQSQRPPNLAQHPQQQLHSSNQNSATHPQQATNSYSNSYMLPVPPLLHDDKTGGLTHGNDSSSQYLLSRDNSGLLTSALRQQASHTRSIPPQTNTAFSFDDNDIEQSIGELEQQTGSSVGSAHNATTNNADSNVHKQISGKPYPSKKRKIASEVKTGDIEESEVPQYKLERSLKSIADIWKEFAYGVNGKPPLKSLEAKYGTKWRNETESRTFLRRKKIYEAIEVGKSKGYSEDDVILELEDYRSFEKNGSLKKRPLSWMSSNIPAKFTEPGDE</sequence>
<dbReference type="PANTHER" id="PTHR37784">
    <property type="entry name" value="PROTEIN MSN1"/>
    <property type="match status" value="1"/>
</dbReference>
<feature type="compositionally biased region" description="Low complexity" evidence="1">
    <location>
        <begin position="19"/>
        <end position="66"/>
    </location>
</feature>
<feature type="compositionally biased region" description="Polar residues" evidence="1">
    <location>
        <begin position="506"/>
        <end position="530"/>
    </location>
</feature>
<dbReference type="GeneID" id="14539006"/>
<feature type="compositionally biased region" description="Basic and acidic residues" evidence="1">
    <location>
        <begin position="77"/>
        <end position="86"/>
    </location>
</feature>
<protein>
    <recommendedName>
        <fullName evidence="2">Transcription activator GCR1-like domain-containing protein</fullName>
    </recommendedName>
</protein>
<dbReference type="HOGENOM" id="CLU_450529_0_0_1"/>
<dbReference type="Proteomes" id="UP000005018">
    <property type="component" value="Chromosome 2"/>
</dbReference>
<gene>
    <name evidence="3" type="ORF">CORT_0B10260</name>
</gene>
<keyword evidence="4" id="KW-1185">Reference proteome</keyword>
<name>H8X209_CANO9</name>
<evidence type="ECO:0000256" key="1">
    <source>
        <dbReference type="SAM" id="MobiDB-lite"/>
    </source>
</evidence>
<evidence type="ECO:0000259" key="2">
    <source>
        <dbReference type="Pfam" id="PF12550"/>
    </source>
</evidence>
<feature type="compositionally biased region" description="Polar residues" evidence="1">
    <location>
        <begin position="1"/>
        <end position="18"/>
    </location>
</feature>
<proteinExistence type="predicted"/>
<evidence type="ECO:0000313" key="3">
    <source>
        <dbReference type="EMBL" id="CCG22730.1"/>
    </source>
</evidence>
<dbReference type="PANTHER" id="PTHR37784:SF2">
    <property type="entry name" value="HIGH-OSMOLARITY-INDUCED TRANSCRIPTION PROTEIN 1"/>
    <property type="match status" value="1"/>
</dbReference>
<dbReference type="eggNOG" id="ENOG502QQ7G">
    <property type="taxonomic scope" value="Eukaryota"/>
</dbReference>
<feature type="region of interest" description="Disordered" evidence="1">
    <location>
        <begin position="473"/>
        <end position="493"/>
    </location>
</feature>
<dbReference type="EMBL" id="HE681720">
    <property type="protein sequence ID" value="CCG22730.1"/>
    <property type="molecule type" value="Genomic_DNA"/>
</dbReference>
<dbReference type="GO" id="GO:0060963">
    <property type="term" value="P:positive regulation of ribosomal protein gene transcription by RNA polymerase II"/>
    <property type="evidence" value="ECO:0007669"/>
    <property type="project" value="TreeGrafter"/>
</dbReference>
<feature type="compositionally biased region" description="Polar residues" evidence="1">
    <location>
        <begin position="391"/>
        <end position="433"/>
    </location>
</feature>
<dbReference type="InterPro" id="IPR052146">
    <property type="entry name" value="HOT1"/>
</dbReference>
<feature type="compositionally biased region" description="Polar residues" evidence="1">
    <location>
        <begin position="342"/>
        <end position="357"/>
    </location>
</feature>
<feature type="compositionally biased region" description="Polar residues" evidence="1">
    <location>
        <begin position="67"/>
        <end position="76"/>
    </location>
</feature>
<feature type="compositionally biased region" description="Polar residues" evidence="1">
    <location>
        <begin position="452"/>
        <end position="461"/>
    </location>
</feature>
<dbReference type="KEGG" id="cot:CORT_0B10260"/>
<dbReference type="Pfam" id="PF12550">
    <property type="entry name" value="GCR1_C"/>
    <property type="match status" value="1"/>
</dbReference>
<dbReference type="OrthoDB" id="428577at2759"/>
<feature type="compositionally biased region" description="Polar residues" evidence="1">
    <location>
        <begin position="87"/>
        <end position="111"/>
    </location>
</feature>
<feature type="compositionally biased region" description="Low complexity" evidence="1">
    <location>
        <begin position="363"/>
        <end position="390"/>
    </location>
</feature>
<dbReference type="GO" id="GO:0000981">
    <property type="term" value="F:DNA-binding transcription factor activity, RNA polymerase II-specific"/>
    <property type="evidence" value="ECO:0007669"/>
    <property type="project" value="TreeGrafter"/>
</dbReference>
<feature type="domain" description="Transcription activator GCR1-like" evidence="2">
    <location>
        <begin position="561"/>
        <end position="638"/>
    </location>
</feature>
<dbReference type="InterPro" id="IPR022210">
    <property type="entry name" value="TF_GCR1-like"/>
</dbReference>
<dbReference type="RefSeq" id="XP_003868165.1">
    <property type="nucleotide sequence ID" value="XM_003868117.1"/>
</dbReference>
<dbReference type="AlphaFoldDB" id="H8X209"/>
<reference evidence="3 4" key="1">
    <citation type="journal article" date="2012" name="PLoS ONE">
        <title>Sequence and analysis of the genome of the pathogenic yeast Candida orthopsilosis.</title>
        <authorList>
            <person name="Riccombeni A."/>
            <person name="Vidanes G."/>
            <person name="Proux-Wera E."/>
            <person name="Wolfe K.H."/>
            <person name="Butler G."/>
        </authorList>
    </citation>
    <scope>NUCLEOTIDE SEQUENCE [LARGE SCALE GENOMIC DNA]</scope>
    <source>
        <strain evidence="3 4">Co 90-125</strain>
    </source>
</reference>
<feature type="compositionally biased region" description="Low complexity" evidence="1">
    <location>
        <begin position="257"/>
        <end position="270"/>
    </location>
</feature>
<organism evidence="3 4">
    <name type="scientific">Candida orthopsilosis (strain 90-125)</name>
    <name type="common">Yeast</name>
    <dbReference type="NCBI Taxonomy" id="1136231"/>
    <lineage>
        <taxon>Eukaryota</taxon>
        <taxon>Fungi</taxon>
        <taxon>Dikarya</taxon>
        <taxon>Ascomycota</taxon>
        <taxon>Saccharomycotina</taxon>
        <taxon>Pichiomycetes</taxon>
        <taxon>Debaryomycetaceae</taxon>
        <taxon>Candida/Lodderomyces clade</taxon>
        <taxon>Candida</taxon>
    </lineage>
</organism>
<feature type="region of interest" description="Disordered" evidence="1">
    <location>
        <begin position="228"/>
        <end position="271"/>
    </location>
</feature>
<feature type="compositionally biased region" description="Low complexity" evidence="1">
    <location>
        <begin position="228"/>
        <end position="239"/>
    </location>
</feature>
<feature type="region of interest" description="Disordered" evidence="1">
    <location>
        <begin position="505"/>
        <end position="548"/>
    </location>
</feature>
<feature type="region of interest" description="Disordered" evidence="1">
    <location>
        <begin position="342"/>
        <end position="461"/>
    </location>
</feature>
<feature type="compositionally biased region" description="Polar residues" evidence="1">
    <location>
        <begin position="473"/>
        <end position="491"/>
    </location>
</feature>
<feature type="compositionally biased region" description="Basic residues" evidence="1">
    <location>
        <begin position="240"/>
        <end position="256"/>
    </location>
</feature>
<evidence type="ECO:0000313" key="4">
    <source>
        <dbReference type="Proteomes" id="UP000005018"/>
    </source>
</evidence>
<accession>H8X209</accession>
<feature type="region of interest" description="Disordered" evidence="1">
    <location>
        <begin position="1"/>
        <end position="132"/>
    </location>
</feature>